<evidence type="ECO:0000259" key="2">
    <source>
        <dbReference type="Pfam" id="PF09648"/>
    </source>
</evidence>
<dbReference type="RefSeq" id="WP_001104161.1">
    <property type="nucleotide sequence ID" value="NZ_AP017891.1"/>
</dbReference>
<feature type="domain" description="Regulatory protein YycH-like" evidence="2">
    <location>
        <begin position="35"/>
        <end position="253"/>
    </location>
</feature>
<evidence type="ECO:0000313" key="5">
    <source>
        <dbReference type="EMBL" id="QJR06280.1"/>
    </source>
</evidence>
<reference evidence="4 6" key="1">
    <citation type="journal article" date="2019" name="Int. J. Infect. Dis.">
        <title>Characterization of a community-acquired methicillin-resistant sequence type 338 Staphylococcus aureus strain containing a staphylococcal cassette chromosome mec type VT.</title>
        <authorList>
            <person name="Chen Y."/>
            <person name="Hong J."/>
            <person name="Chen Y."/>
            <person name="Wang H."/>
            <person name="Yu Y."/>
            <person name="Qu T."/>
        </authorList>
    </citation>
    <scope>NUCLEOTIDE SEQUENCE</scope>
    <source>
        <strain evidence="3 6">LJ05</strain>
        <strain evidence="4">LQ41</strain>
    </source>
</reference>
<proteinExistence type="predicted"/>
<keyword evidence="1" id="KW-0812">Transmembrane</keyword>
<dbReference type="Proteomes" id="UP000463077">
    <property type="component" value="Unassembled WGS sequence"/>
</dbReference>
<protein>
    <recommendedName>
        <fullName evidence="2">Regulatory protein YycH-like domain-containing protein</fullName>
    </recommendedName>
</protein>
<evidence type="ECO:0000256" key="1">
    <source>
        <dbReference type="SAM" id="Phobius"/>
    </source>
</evidence>
<dbReference type="Proteomes" id="UP000502818">
    <property type="component" value="Chromosome"/>
</dbReference>
<evidence type="ECO:0000313" key="7">
    <source>
        <dbReference type="Proteomes" id="UP000502818"/>
    </source>
</evidence>
<organism evidence="4">
    <name type="scientific">Staphylococcus aureus</name>
    <dbReference type="NCBI Taxonomy" id="1280"/>
    <lineage>
        <taxon>Bacteria</taxon>
        <taxon>Bacillati</taxon>
        <taxon>Bacillota</taxon>
        <taxon>Bacilli</taxon>
        <taxon>Bacillales</taxon>
        <taxon>Staphylococcaceae</taxon>
        <taxon>Staphylococcus</taxon>
    </lineage>
</organism>
<evidence type="ECO:0000313" key="6">
    <source>
        <dbReference type="Proteomes" id="UP000463077"/>
    </source>
</evidence>
<keyword evidence="1" id="KW-0472">Membrane</keyword>
<dbReference type="AlphaFoldDB" id="A0A6A9GXK4"/>
<keyword evidence="1" id="KW-1133">Transmembrane helix</keyword>
<sequence>MNWKLTKTLFIFVFILVNIVLVSIYVNKVNRSHINEVESNNEVNFQQEEIKVPASILNKSVKGIKLEQITGRSKDFSSKAKGDSDLTAADGGKLLNANISQSVKVSDNNLKDLKDYVNKRVFKGSEYQLSEISSGSVKYEQTYDNFPILNNSKAMLNFNIEDNKAASYKQSMMDDIKPTDGADKKHQVIGVRKAIEALYYNRYLKKGDEVINARLGYYSVVNETNVQLLQPNWEIKVKHDGKDKTNTYYVEATNNNPKIINH</sequence>
<dbReference type="Pfam" id="PF09648">
    <property type="entry name" value="YycI"/>
    <property type="match status" value="1"/>
</dbReference>
<dbReference type="EMBL" id="CP053070">
    <property type="protein sequence ID" value="QJR06280.1"/>
    <property type="molecule type" value="Genomic_DNA"/>
</dbReference>
<accession>A0A6A9GXK4</accession>
<gene>
    <name evidence="4" type="ORF">GAY51_12835</name>
    <name evidence="3" type="ORF">GAY54_13035</name>
    <name evidence="5" type="ORF">HH313_000024</name>
</gene>
<name>A0A6A9GXK4_STAAU</name>
<dbReference type="EMBL" id="WFHO01000034">
    <property type="protein sequence ID" value="MUG53467.1"/>
    <property type="molecule type" value="Genomic_DNA"/>
</dbReference>
<reference evidence="5 7" key="2">
    <citation type="submission" date="2020-04" db="EMBL/GenBank/DDBJ databases">
        <authorList>
            <person name="Kim J.-M."/>
            <person name="Chung S.H."/>
            <person name="Kim I."/>
            <person name="Kim J.-S."/>
        </authorList>
    </citation>
    <scope>NUCLEOTIDE SEQUENCE [LARGE SCALE GENOMIC DNA]</scope>
    <source>
        <strain evidence="5">HL20709</strain>
    </source>
</reference>
<dbReference type="GO" id="GO:0016020">
    <property type="term" value="C:membrane"/>
    <property type="evidence" value="ECO:0007669"/>
    <property type="project" value="InterPro"/>
</dbReference>
<dbReference type="Gene3D" id="2.40.128.690">
    <property type="entry name" value="YycH protein, domain 3-like"/>
    <property type="match status" value="1"/>
</dbReference>
<evidence type="ECO:0000313" key="3">
    <source>
        <dbReference type="EMBL" id="MUG53467.1"/>
    </source>
</evidence>
<evidence type="ECO:0000313" key="4">
    <source>
        <dbReference type="EMBL" id="MUG84522.1"/>
    </source>
</evidence>
<dbReference type="InterPro" id="IPR018604">
    <property type="entry name" value="YycI-like"/>
</dbReference>
<feature type="transmembrane region" description="Helical" evidence="1">
    <location>
        <begin position="9"/>
        <end position="26"/>
    </location>
</feature>
<dbReference type="KEGG" id="sams:NI36_00120"/>
<dbReference type="EMBL" id="WFIJ01000022">
    <property type="protein sequence ID" value="MUG84522.1"/>
    <property type="molecule type" value="Genomic_DNA"/>
</dbReference>